<comment type="caution">
    <text evidence="1">The sequence shown here is derived from an EMBL/GenBank/DDBJ whole genome shotgun (WGS) entry which is preliminary data.</text>
</comment>
<dbReference type="Proteomes" id="UP001162992">
    <property type="component" value="Chromosome 18"/>
</dbReference>
<reference evidence="2" key="1">
    <citation type="journal article" date="2024" name="Proc. Natl. Acad. Sci. U.S.A.">
        <title>Extraordinary preservation of gene collinearity over three hundred million years revealed in homosporous lycophytes.</title>
        <authorList>
            <person name="Li C."/>
            <person name="Wickell D."/>
            <person name="Kuo L.Y."/>
            <person name="Chen X."/>
            <person name="Nie B."/>
            <person name="Liao X."/>
            <person name="Peng D."/>
            <person name="Ji J."/>
            <person name="Jenkins J."/>
            <person name="Williams M."/>
            <person name="Shu S."/>
            <person name="Plott C."/>
            <person name="Barry K."/>
            <person name="Rajasekar S."/>
            <person name="Grimwood J."/>
            <person name="Han X."/>
            <person name="Sun S."/>
            <person name="Hou Z."/>
            <person name="He W."/>
            <person name="Dai G."/>
            <person name="Sun C."/>
            <person name="Schmutz J."/>
            <person name="Leebens-Mack J.H."/>
            <person name="Li F.W."/>
            <person name="Wang L."/>
        </authorList>
    </citation>
    <scope>NUCLEOTIDE SEQUENCE [LARGE SCALE GENOMIC DNA]</scope>
    <source>
        <strain evidence="2">cv. PW_Plant_1</strain>
    </source>
</reference>
<dbReference type="EMBL" id="CM055109">
    <property type="protein sequence ID" value="KAJ7522229.1"/>
    <property type="molecule type" value="Genomic_DNA"/>
</dbReference>
<name>A0ACC2AXK6_DIPCM</name>
<accession>A0ACC2AXK6</accession>
<organism evidence="1 2">
    <name type="scientific">Diphasiastrum complanatum</name>
    <name type="common">Issler's clubmoss</name>
    <name type="synonym">Lycopodium complanatum</name>
    <dbReference type="NCBI Taxonomy" id="34168"/>
    <lineage>
        <taxon>Eukaryota</taxon>
        <taxon>Viridiplantae</taxon>
        <taxon>Streptophyta</taxon>
        <taxon>Embryophyta</taxon>
        <taxon>Tracheophyta</taxon>
        <taxon>Lycopodiopsida</taxon>
        <taxon>Lycopodiales</taxon>
        <taxon>Lycopodiaceae</taxon>
        <taxon>Lycopodioideae</taxon>
        <taxon>Diphasiastrum</taxon>
    </lineage>
</organism>
<protein>
    <submittedName>
        <fullName evidence="1">Uncharacterized protein</fullName>
    </submittedName>
</protein>
<gene>
    <name evidence="1" type="ORF">O6H91_18G002600</name>
</gene>
<proteinExistence type="predicted"/>
<sequence length="365" mass="40013">MDMLSFATLASSSLELQIRCSPYVGDRSNPLFSSRAFAWRKCESKTVGVSRRDSNLGGLIQIPSGNGFSRNIYGFSLLTPGSLASRRLRGFRVCAVTFPALAMDVEAVKDVLVCLFTIGGALSSLKVFDELAKRDVFDKILSRKLVHITIGLIFMLFWPLFSDAPTSRYLAALAPAGNAVRMLALGLGFWEDRALVKAVTREGNKKELLKGPLYYAIAISAVTILFWRTSPISAVAIANLCAGDGVADIVGRRFGFVKLPYNKNKSYAGSIAMFIFSSLVSIIYLWFFSSFGFYIVTNSLINQVILVSLLTALVESLSVSTSLDDNFTVPFTAVIAVVNKIDLLDFIVIFPLSHSFAFNEEESFT</sequence>
<evidence type="ECO:0000313" key="2">
    <source>
        <dbReference type="Proteomes" id="UP001162992"/>
    </source>
</evidence>
<keyword evidence="2" id="KW-1185">Reference proteome</keyword>
<evidence type="ECO:0000313" key="1">
    <source>
        <dbReference type="EMBL" id="KAJ7522229.1"/>
    </source>
</evidence>